<evidence type="ECO:0008006" key="4">
    <source>
        <dbReference type="Google" id="ProtNLM"/>
    </source>
</evidence>
<feature type="region of interest" description="Disordered" evidence="1">
    <location>
        <begin position="1"/>
        <end position="21"/>
    </location>
</feature>
<evidence type="ECO:0000313" key="3">
    <source>
        <dbReference type="Proteomes" id="UP000724874"/>
    </source>
</evidence>
<sequence>MNTEYGALEISKDSETDTEGMADADWVMDEEEPEDPDELEMSRILEEKAKAENEMLDVRRRIKYVDARILQLKEAYAAMHNSRYLVLQLPEKVVRIIFSYTQTDSRPSGSLSDPRSPVGLLPEVVISHVCRRWRSISLAYPTLWTRFRYDASLASRVPLDRFRAYMQRSEAEPLELWFKFAGINHDVLDCEDHLNLLEEAILHVQRWKYITVISDDESPLLSASDLLELASSPTLEYFAFCTNNRNLRDLDFPKTLESEVFQNGTPKLASVILDNSISQGLFPPLYAVTTLCLECPEVARSGGDGFPWLTFVGLLSQLHLVNLSILGVVLDFLPPSDSIQPIMLNYLQNLRCSKSGLFPLLLPFLHAPLLETLVIKDESLEHIERGLVFPSLRWLSLVENRISLSAAPCLARMTQFATHITIVNKKYNQRPFFSFLASGPEYWPNLQDLTLDLDIGGQLTEVVHYVIPRRYSDLMLRALDDVVSQWQSTLFLGQPVGYAALTQLCRIESRSKIDWSDFISPAWLEHWISDDWCSIE</sequence>
<dbReference type="AlphaFoldDB" id="A0A9P5TNH0"/>
<evidence type="ECO:0000313" key="2">
    <source>
        <dbReference type="EMBL" id="KAF8903277.1"/>
    </source>
</evidence>
<protein>
    <recommendedName>
        <fullName evidence="4">F-box domain-containing protein</fullName>
    </recommendedName>
</protein>
<dbReference type="SUPFAM" id="SSF52047">
    <property type="entry name" value="RNI-like"/>
    <property type="match status" value="1"/>
</dbReference>
<accession>A0A9P5TNH0</accession>
<organism evidence="2 3">
    <name type="scientific">Gymnopilus junonius</name>
    <name type="common">Spectacular rustgill mushroom</name>
    <name type="synonym">Gymnopilus spectabilis subsp. junonius</name>
    <dbReference type="NCBI Taxonomy" id="109634"/>
    <lineage>
        <taxon>Eukaryota</taxon>
        <taxon>Fungi</taxon>
        <taxon>Dikarya</taxon>
        <taxon>Basidiomycota</taxon>
        <taxon>Agaricomycotina</taxon>
        <taxon>Agaricomycetes</taxon>
        <taxon>Agaricomycetidae</taxon>
        <taxon>Agaricales</taxon>
        <taxon>Agaricineae</taxon>
        <taxon>Hymenogastraceae</taxon>
        <taxon>Gymnopilus</taxon>
    </lineage>
</organism>
<proteinExistence type="predicted"/>
<name>A0A9P5TNH0_GYMJU</name>
<reference evidence="2" key="1">
    <citation type="submission" date="2020-11" db="EMBL/GenBank/DDBJ databases">
        <authorList>
            <consortium name="DOE Joint Genome Institute"/>
            <person name="Ahrendt S."/>
            <person name="Riley R."/>
            <person name="Andreopoulos W."/>
            <person name="LaButti K."/>
            <person name="Pangilinan J."/>
            <person name="Ruiz-duenas F.J."/>
            <person name="Barrasa J.M."/>
            <person name="Sanchez-Garcia M."/>
            <person name="Camarero S."/>
            <person name="Miyauchi S."/>
            <person name="Serrano A."/>
            <person name="Linde D."/>
            <person name="Babiker R."/>
            <person name="Drula E."/>
            <person name="Ayuso-Fernandez I."/>
            <person name="Pacheco R."/>
            <person name="Padilla G."/>
            <person name="Ferreira P."/>
            <person name="Barriuso J."/>
            <person name="Kellner H."/>
            <person name="Castanera R."/>
            <person name="Alfaro M."/>
            <person name="Ramirez L."/>
            <person name="Pisabarro A.G."/>
            <person name="Kuo A."/>
            <person name="Tritt A."/>
            <person name="Lipzen A."/>
            <person name="He G."/>
            <person name="Yan M."/>
            <person name="Ng V."/>
            <person name="Cullen D."/>
            <person name="Martin F."/>
            <person name="Rosso M.-N."/>
            <person name="Henrissat B."/>
            <person name="Hibbett D."/>
            <person name="Martinez A.T."/>
            <person name="Grigoriev I.V."/>
        </authorList>
    </citation>
    <scope>NUCLEOTIDE SEQUENCE</scope>
    <source>
        <strain evidence="2">AH 44721</strain>
    </source>
</reference>
<dbReference type="EMBL" id="JADNYJ010000031">
    <property type="protein sequence ID" value="KAF8903277.1"/>
    <property type="molecule type" value="Genomic_DNA"/>
</dbReference>
<dbReference type="Proteomes" id="UP000724874">
    <property type="component" value="Unassembled WGS sequence"/>
</dbReference>
<evidence type="ECO:0000256" key="1">
    <source>
        <dbReference type="SAM" id="MobiDB-lite"/>
    </source>
</evidence>
<keyword evidence="3" id="KW-1185">Reference proteome</keyword>
<comment type="caution">
    <text evidence="2">The sequence shown here is derived from an EMBL/GenBank/DDBJ whole genome shotgun (WGS) entry which is preliminary data.</text>
</comment>
<dbReference type="Gene3D" id="1.20.1280.50">
    <property type="match status" value="1"/>
</dbReference>
<dbReference type="OrthoDB" id="3023006at2759"/>
<gene>
    <name evidence="2" type="ORF">CPB84DRAFT_1845827</name>
</gene>